<keyword evidence="2" id="KW-1185">Reference proteome</keyword>
<evidence type="ECO:0000313" key="2">
    <source>
        <dbReference type="Proteomes" id="UP001156873"/>
    </source>
</evidence>
<evidence type="ECO:0000313" key="1">
    <source>
        <dbReference type="EMBL" id="MDH5833247.1"/>
    </source>
</evidence>
<organism evidence="1 2">
    <name type="scientific">Luteimonas kalidii</name>
    <dbReference type="NCBI Taxonomy" id="3042025"/>
    <lineage>
        <taxon>Bacteria</taxon>
        <taxon>Pseudomonadati</taxon>
        <taxon>Pseudomonadota</taxon>
        <taxon>Gammaproteobacteria</taxon>
        <taxon>Lysobacterales</taxon>
        <taxon>Lysobacteraceae</taxon>
        <taxon>Luteimonas</taxon>
    </lineage>
</organism>
<gene>
    <name evidence="1" type="ORF">QFW81_04810</name>
</gene>
<dbReference type="InterPro" id="IPR004564">
    <property type="entry name" value="OM_lipoprot_carrier_LolA-like"/>
</dbReference>
<comment type="caution">
    <text evidence="1">The sequence shown here is derived from an EMBL/GenBank/DDBJ whole genome shotgun (WGS) entry which is preliminary data.</text>
</comment>
<reference evidence="1 2" key="1">
    <citation type="submission" date="2023-04" db="EMBL/GenBank/DDBJ databases">
        <title>Luteimonas sp. M1R5S59.</title>
        <authorList>
            <person name="Sun J.-Q."/>
        </authorList>
    </citation>
    <scope>NUCLEOTIDE SEQUENCE [LARGE SCALE GENOMIC DNA]</scope>
    <source>
        <strain evidence="1 2">M1R5S59</strain>
    </source>
</reference>
<dbReference type="Pfam" id="PF19574">
    <property type="entry name" value="LolA_3"/>
    <property type="match status" value="1"/>
</dbReference>
<dbReference type="EMBL" id="JARXRO010000012">
    <property type="protein sequence ID" value="MDH5833247.1"/>
    <property type="molecule type" value="Genomic_DNA"/>
</dbReference>
<dbReference type="Proteomes" id="UP001156873">
    <property type="component" value="Unassembled WGS sequence"/>
</dbReference>
<name>A0ABT6JS02_9GAMM</name>
<accession>A0ABT6JS02</accession>
<protein>
    <submittedName>
        <fullName evidence="1">Fatty acyl CoA synthetase</fullName>
    </submittedName>
</protein>
<proteinExistence type="predicted"/>
<dbReference type="Gene3D" id="2.50.20.10">
    <property type="entry name" value="Lipoprotein localisation LolA/LolB/LppX"/>
    <property type="match status" value="1"/>
</dbReference>
<sequence length="200" mass="21123">MAPSAWAQASPDSGAILRALARPVPAATPFVEVRESQMLKAPLRVSGEYRRPDAGTLVREVRAPYAETTTIRDGEAVLARAGKPDRRFPLARAPELAALHGSFGALLAGDAETLRRHYTIDAQGGADRWSLRLVPRDPKLAARLRDLVLHGRGADLHCIENTPVKGDVQRTLTGVAAEAAIRAGDAADIAALCRGGAGVG</sequence>